<dbReference type="Proteomes" id="UP000011922">
    <property type="component" value="Unassembled WGS sequence"/>
</dbReference>
<comment type="caution">
    <text evidence="1">The sequence shown here is derived from an EMBL/GenBank/DDBJ whole genome shotgun (WGS) entry which is preliminary data.</text>
</comment>
<gene>
    <name evidence="1" type="ORF">PCS_02931</name>
</gene>
<accession>M5Q061</accession>
<evidence type="ECO:0000313" key="1">
    <source>
        <dbReference type="EMBL" id="EMG36426.1"/>
    </source>
</evidence>
<sequence length="75" mass="8263">MEVISMVGESQKAGLAIFQVKCKMLQAKKEAASKEAASFLYKQDLIKQCSERRNDLSDASCYFLAPAFLAFFGCG</sequence>
<proteinExistence type="predicted"/>
<organism evidence="1 2">
    <name type="scientific">Desulfocurvibacter africanus PCS</name>
    <dbReference type="NCBI Taxonomy" id="1262666"/>
    <lineage>
        <taxon>Bacteria</taxon>
        <taxon>Pseudomonadati</taxon>
        <taxon>Thermodesulfobacteriota</taxon>
        <taxon>Desulfovibrionia</taxon>
        <taxon>Desulfovibrionales</taxon>
        <taxon>Desulfovibrionaceae</taxon>
        <taxon>Desulfocurvibacter</taxon>
    </lineage>
</organism>
<protein>
    <submittedName>
        <fullName evidence="1">Uncharacterized protein</fullName>
    </submittedName>
</protein>
<name>M5Q061_DESAF</name>
<dbReference type="EMBL" id="AOSV01000030">
    <property type="protein sequence ID" value="EMG36426.1"/>
    <property type="molecule type" value="Genomic_DNA"/>
</dbReference>
<reference evidence="1 2" key="1">
    <citation type="journal article" date="2013" name="Genome Announc.">
        <title>Draft Genome Sequence for Desulfovibrio africanus Strain PCS.</title>
        <authorList>
            <person name="Brown S.D."/>
            <person name="Utturkar S.M."/>
            <person name="Arkin A.P."/>
            <person name="Deutschbauer A.M."/>
            <person name="Elias D.A."/>
            <person name="Hazen T.C."/>
            <person name="Chakraborty R."/>
        </authorList>
    </citation>
    <scope>NUCLEOTIDE SEQUENCE [LARGE SCALE GENOMIC DNA]</scope>
    <source>
        <strain evidence="1 2">PCS</strain>
    </source>
</reference>
<evidence type="ECO:0000313" key="2">
    <source>
        <dbReference type="Proteomes" id="UP000011922"/>
    </source>
</evidence>
<dbReference type="AlphaFoldDB" id="M5Q061"/>